<dbReference type="EMBL" id="FLQS01000065">
    <property type="protein sequence ID" value="SBS79032.1"/>
    <property type="molecule type" value="Genomic_DNA"/>
</dbReference>
<protein>
    <submittedName>
        <fullName evidence="1">Uncharacterized protein</fullName>
    </submittedName>
</protein>
<proteinExistence type="predicted"/>
<sequence length="47" mass="5009">MRVETVLLEALTAEDGPVAQECVRWLVEGTSPARPVVDVAWPGSGTD</sequence>
<accession>A0A1Y5PK08</accession>
<name>A0A1Y5PK08_9MYCO</name>
<dbReference type="AlphaFoldDB" id="A0A1Y5PK08"/>
<reference evidence="1" key="1">
    <citation type="submission" date="2016-03" db="EMBL/GenBank/DDBJ databases">
        <authorList>
            <person name="Ploux O."/>
        </authorList>
    </citation>
    <scope>NUCLEOTIDE SEQUENCE</scope>
    <source>
        <strain evidence="1">UC10</strain>
    </source>
</reference>
<organism evidence="1">
    <name type="scientific">uncultured Mycobacterium sp</name>
    <dbReference type="NCBI Taxonomy" id="171292"/>
    <lineage>
        <taxon>Bacteria</taxon>
        <taxon>Bacillati</taxon>
        <taxon>Actinomycetota</taxon>
        <taxon>Actinomycetes</taxon>
        <taxon>Mycobacteriales</taxon>
        <taxon>Mycobacteriaceae</taxon>
        <taxon>Mycobacterium</taxon>
        <taxon>environmental samples</taxon>
    </lineage>
</organism>
<gene>
    <name evidence="1" type="ORF">MHPYR_680001</name>
</gene>
<evidence type="ECO:0000313" key="1">
    <source>
        <dbReference type="EMBL" id="SBS79032.1"/>
    </source>
</evidence>